<dbReference type="GO" id="GO:0051539">
    <property type="term" value="F:4 iron, 4 sulfur cluster binding"/>
    <property type="evidence" value="ECO:0007669"/>
    <property type="project" value="UniProtKB-KW"/>
</dbReference>
<keyword evidence="2" id="KW-0479">Metal-binding</keyword>
<evidence type="ECO:0000256" key="2">
    <source>
        <dbReference type="ARBA" id="ARBA00022485"/>
    </source>
</evidence>
<evidence type="ECO:0000259" key="3">
    <source>
        <dbReference type="Pfam" id="PF06968"/>
    </source>
</evidence>
<keyword evidence="2" id="KW-0408">Iron</keyword>
<comment type="cofactor">
    <cofactor evidence="1">
        <name>[4Fe-4S] cluster</name>
        <dbReference type="ChEBI" id="CHEBI:49883"/>
    </cofactor>
</comment>
<proteinExistence type="predicted"/>
<dbReference type="Gene3D" id="3.20.20.70">
    <property type="entry name" value="Aldolase class I"/>
    <property type="match status" value="1"/>
</dbReference>
<sequence>GANGIMLGNYLTTAGRPPEEDLKLLSDLGLESAVS</sequence>
<feature type="domain" description="Biotin and thiamin synthesis-associated" evidence="3">
    <location>
        <begin position="1"/>
        <end position="31"/>
    </location>
</feature>
<gene>
    <name evidence="4" type="ORF">S01H1_30298</name>
</gene>
<organism evidence="4">
    <name type="scientific">marine sediment metagenome</name>
    <dbReference type="NCBI Taxonomy" id="412755"/>
    <lineage>
        <taxon>unclassified sequences</taxon>
        <taxon>metagenomes</taxon>
        <taxon>ecological metagenomes</taxon>
    </lineage>
</organism>
<keyword evidence="2" id="KW-0411">Iron-sulfur</keyword>
<name>X0V7I6_9ZZZZ</name>
<accession>X0V7I6</accession>
<evidence type="ECO:0000313" key="4">
    <source>
        <dbReference type="EMBL" id="GAF96600.1"/>
    </source>
</evidence>
<dbReference type="InterPro" id="IPR013785">
    <property type="entry name" value="Aldolase_TIM"/>
</dbReference>
<evidence type="ECO:0000256" key="1">
    <source>
        <dbReference type="ARBA" id="ARBA00001966"/>
    </source>
</evidence>
<protein>
    <recommendedName>
        <fullName evidence="3">Biotin and thiamin synthesis-associated domain-containing protein</fullName>
    </recommendedName>
</protein>
<dbReference type="AlphaFoldDB" id="X0V7I6"/>
<dbReference type="EMBL" id="BARS01018634">
    <property type="protein sequence ID" value="GAF96600.1"/>
    <property type="molecule type" value="Genomic_DNA"/>
</dbReference>
<feature type="non-terminal residue" evidence="4">
    <location>
        <position position="1"/>
    </location>
</feature>
<keyword evidence="2" id="KW-0004">4Fe-4S</keyword>
<dbReference type="InterPro" id="IPR010722">
    <property type="entry name" value="BATS_dom"/>
</dbReference>
<reference evidence="4" key="1">
    <citation type="journal article" date="2014" name="Front. Microbiol.">
        <title>High frequency of phylogenetically diverse reductive dehalogenase-homologous genes in deep subseafloor sedimentary metagenomes.</title>
        <authorList>
            <person name="Kawai M."/>
            <person name="Futagami T."/>
            <person name="Toyoda A."/>
            <person name="Takaki Y."/>
            <person name="Nishi S."/>
            <person name="Hori S."/>
            <person name="Arai W."/>
            <person name="Tsubouchi T."/>
            <person name="Morono Y."/>
            <person name="Uchiyama I."/>
            <person name="Ito T."/>
            <person name="Fujiyama A."/>
            <person name="Inagaki F."/>
            <person name="Takami H."/>
        </authorList>
    </citation>
    <scope>NUCLEOTIDE SEQUENCE</scope>
    <source>
        <strain evidence="4">Expedition CK06-06</strain>
    </source>
</reference>
<comment type="caution">
    <text evidence="4">The sequence shown here is derived from an EMBL/GenBank/DDBJ whole genome shotgun (WGS) entry which is preliminary data.</text>
</comment>
<dbReference type="Pfam" id="PF06968">
    <property type="entry name" value="BATS"/>
    <property type="match status" value="1"/>
</dbReference>